<dbReference type="Gene3D" id="2.170.130.10">
    <property type="entry name" value="TonB-dependent receptor, plug domain"/>
    <property type="match status" value="1"/>
</dbReference>
<dbReference type="PANTHER" id="PTHR30069">
    <property type="entry name" value="TONB-DEPENDENT OUTER MEMBRANE RECEPTOR"/>
    <property type="match status" value="1"/>
</dbReference>
<evidence type="ECO:0000256" key="6">
    <source>
        <dbReference type="ARBA" id="ARBA00023237"/>
    </source>
</evidence>
<comment type="similarity">
    <text evidence="7">Belongs to the TonB-dependent receptor family.</text>
</comment>
<dbReference type="GO" id="GO:0009279">
    <property type="term" value="C:cell outer membrane"/>
    <property type="evidence" value="ECO:0007669"/>
    <property type="project" value="UniProtKB-SubCell"/>
</dbReference>
<name>A0A2A4G573_9FLAO</name>
<comment type="caution">
    <text evidence="9">The sequence shown here is derived from an EMBL/GenBank/DDBJ whole genome shotgun (WGS) entry which is preliminary data.</text>
</comment>
<dbReference type="InterPro" id="IPR036942">
    <property type="entry name" value="Beta-barrel_TonB_sf"/>
</dbReference>
<keyword evidence="10" id="KW-1185">Reference proteome</keyword>
<dbReference type="Pfam" id="PF07715">
    <property type="entry name" value="Plug"/>
    <property type="match status" value="1"/>
</dbReference>
<dbReference type="InterPro" id="IPR037066">
    <property type="entry name" value="Plug_dom_sf"/>
</dbReference>
<dbReference type="InterPro" id="IPR039426">
    <property type="entry name" value="TonB-dep_rcpt-like"/>
</dbReference>
<sequence>MGFKHFLLPWVLISVISYGQTQKDSVTNLDEIILSENLLKKRVFGETPSTQLEQDQLTLSGPLAINDALNQVSGVYMLSGALNTNRITIRGVGARTPFGTDKLRMYFNGIPVTNGAGTSTLEAFDLENLGSLEVVKGPKATGYGATLGGTLLLNTQPAQAGMTTVNNRFSFGSYSMIKDNLSVSHDTDKMNLHLNYNHLKTDGYRKNSSFTRNGLLLTTSIKSGKSAYFDVLLNHIDYRAEIPSSLNLTDFEDDPTQAAANWLAAQGYEDNAHTMAGLGYTYLLSQKITHATHVFYNYLDHYEARPFNILDEFTNGFGLRSTLKGNLGKGKALLGLEIYKDEYHWRTYENLYRENEGQGSLQGEQLSKNREFRRQSHVFGEYALPISSKWDLQLGLGLNHTFYDYRDDFSQENNATAQRDFDPILLPSTTLSYQMSNGSMYAHIGRGFSNPNLEETLTPDGLINPDIAQEKGVNYELGGTQHAWQRKLRLQWALYRMDIKDLLVAQRVGEDQYIGKNAGKTKHQGLELDLSYQQAINTDIDMIFRSSYSFSDHSFVRFIDDGNDYSGNPLTGVPKHRIFNTLDLKHESGFNFGLTHQFVDAIPLTDANTLYSDAFHLFHLRAGYHNTWSSGWQLGFNAGLNNLFDTLYAQSVLINAVGFGGRAPRYYYPGNGRNYYIGLQLGYKFKQKKQP</sequence>
<dbReference type="SUPFAM" id="SSF56935">
    <property type="entry name" value="Porins"/>
    <property type="match status" value="1"/>
</dbReference>
<dbReference type="GO" id="GO:0015344">
    <property type="term" value="F:siderophore uptake transmembrane transporter activity"/>
    <property type="evidence" value="ECO:0007669"/>
    <property type="project" value="TreeGrafter"/>
</dbReference>
<feature type="domain" description="TonB-dependent receptor plug" evidence="8">
    <location>
        <begin position="49"/>
        <end position="149"/>
    </location>
</feature>
<organism evidence="9 10">
    <name type="scientific">Sediminicola luteus</name>
    <dbReference type="NCBI Taxonomy" id="319238"/>
    <lineage>
        <taxon>Bacteria</taxon>
        <taxon>Pseudomonadati</taxon>
        <taxon>Bacteroidota</taxon>
        <taxon>Flavobacteriia</taxon>
        <taxon>Flavobacteriales</taxon>
        <taxon>Flavobacteriaceae</taxon>
        <taxon>Sediminicola</taxon>
    </lineage>
</organism>
<dbReference type="PANTHER" id="PTHR30069:SF28">
    <property type="entry name" value="TONB-DEPENDENT RECEPTOR YNCD-RELATED"/>
    <property type="match status" value="1"/>
</dbReference>
<dbReference type="Proteomes" id="UP000219559">
    <property type="component" value="Unassembled WGS sequence"/>
</dbReference>
<keyword evidence="4 7" id="KW-0812">Transmembrane</keyword>
<gene>
    <name evidence="9" type="ORF">B7P33_16230</name>
</gene>
<evidence type="ECO:0000256" key="4">
    <source>
        <dbReference type="ARBA" id="ARBA00022692"/>
    </source>
</evidence>
<dbReference type="OrthoDB" id="9782587at2"/>
<evidence type="ECO:0000313" key="10">
    <source>
        <dbReference type="Proteomes" id="UP000219559"/>
    </source>
</evidence>
<accession>A0A2A4G573</accession>
<evidence type="ECO:0000256" key="5">
    <source>
        <dbReference type="ARBA" id="ARBA00023136"/>
    </source>
</evidence>
<dbReference type="PROSITE" id="PS52016">
    <property type="entry name" value="TONB_DEPENDENT_REC_3"/>
    <property type="match status" value="1"/>
</dbReference>
<evidence type="ECO:0000259" key="8">
    <source>
        <dbReference type="Pfam" id="PF07715"/>
    </source>
</evidence>
<keyword evidence="5 7" id="KW-0472">Membrane</keyword>
<keyword evidence="2 7" id="KW-0813">Transport</keyword>
<evidence type="ECO:0000256" key="3">
    <source>
        <dbReference type="ARBA" id="ARBA00022452"/>
    </source>
</evidence>
<evidence type="ECO:0000256" key="7">
    <source>
        <dbReference type="PROSITE-ProRule" id="PRU01360"/>
    </source>
</evidence>
<proteinExistence type="inferred from homology"/>
<keyword evidence="6 7" id="KW-0998">Cell outer membrane</keyword>
<keyword evidence="3 7" id="KW-1134">Transmembrane beta strand</keyword>
<dbReference type="InterPro" id="IPR012910">
    <property type="entry name" value="Plug_dom"/>
</dbReference>
<dbReference type="Gene3D" id="2.40.170.20">
    <property type="entry name" value="TonB-dependent receptor, beta-barrel domain"/>
    <property type="match status" value="1"/>
</dbReference>
<dbReference type="AlphaFoldDB" id="A0A2A4G573"/>
<dbReference type="GO" id="GO:0044718">
    <property type="term" value="P:siderophore transmembrane transport"/>
    <property type="evidence" value="ECO:0007669"/>
    <property type="project" value="TreeGrafter"/>
</dbReference>
<reference evidence="9 10" key="1">
    <citation type="submission" date="2017-04" db="EMBL/GenBank/DDBJ databases">
        <title>A new member of the family Flavobacteriaceae isolated from ascidians.</title>
        <authorList>
            <person name="Chen L."/>
        </authorList>
    </citation>
    <scope>NUCLEOTIDE SEQUENCE [LARGE SCALE GENOMIC DNA]</scope>
    <source>
        <strain evidence="9 10">HQA918</strain>
    </source>
</reference>
<protein>
    <submittedName>
        <fullName evidence="9">TonB-dependent receptor</fullName>
    </submittedName>
</protein>
<comment type="subcellular location">
    <subcellularLocation>
        <location evidence="1 7">Cell outer membrane</location>
        <topology evidence="1 7">Multi-pass membrane protein</topology>
    </subcellularLocation>
</comment>
<evidence type="ECO:0000256" key="1">
    <source>
        <dbReference type="ARBA" id="ARBA00004571"/>
    </source>
</evidence>
<keyword evidence="9" id="KW-0675">Receptor</keyword>
<evidence type="ECO:0000256" key="2">
    <source>
        <dbReference type="ARBA" id="ARBA00022448"/>
    </source>
</evidence>
<evidence type="ECO:0000313" key="9">
    <source>
        <dbReference type="EMBL" id="PCE63136.1"/>
    </source>
</evidence>
<dbReference type="EMBL" id="NBWU01000007">
    <property type="protein sequence ID" value="PCE63136.1"/>
    <property type="molecule type" value="Genomic_DNA"/>
</dbReference>